<sequence>MQRSTLQWEETSPNLSTCPRTARSLERFVLAIRRPRPERHSQLSFPLYPFTFPLSPFSLIHVHGRVKGVAAPFIWPRTFEAVPSCRVHNLISASLTSGLMNGCNFAATPGHPADG</sequence>
<dbReference type="HOGENOM" id="CLU_2109151_0_0_1"/>
<evidence type="ECO:0000313" key="1">
    <source>
        <dbReference type="EMBL" id="EWZ27772.1"/>
    </source>
</evidence>
<dbReference type="Proteomes" id="UP000030766">
    <property type="component" value="Unassembled WGS sequence"/>
</dbReference>
<proteinExistence type="predicted"/>
<reference evidence="1" key="1">
    <citation type="submission" date="2011-06" db="EMBL/GenBank/DDBJ databases">
        <title>The Genome Sequence of Fusarium oxysporum Fo47.</title>
        <authorList>
            <consortium name="The Broad Institute Genome Sequencing Platform"/>
            <person name="Ma L.-J."/>
            <person name="Gale L.R."/>
            <person name="Schwartz D.C."/>
            <person name="Zhou S."/>
            <person name="Corby-Kistler H."/>
            <person name="Young S.K."/>
            <person name="Zeng Q."/>
            <person name="Gargeya S."/>
            <person name="Fitzgerald M."/>
            <person name="Haas B."/>
            <person name="Abouelleil A."/>
            <person name="Alvarado L."/>
            <person name="Arachchi H.M."/>
            <person name="Berlin A."/>
            <person name="Brown A."/>
            <person name="Chapman S.B."/>
            <person name="Chen Z."/>
            <person name="Dunbar C."/>
            <person name="Freedman E."/>
            <person name="Gearin G."/>
            <person name="Gellesch M."/>
            <person name="Goldberg J."/>
            <person name="Griggs A."/>
            <person name="Gujja S."/>
            <person name="Heiman D."/>
            <person name="Howarth C."/>
            <person name="Larson L."/>
            <person name="Lui A."/>
            <person name="MacDonald P.J.P."/>
            <person name="Mehta T."/>
            <person name="Montmayeur A."/>
            <person name="Murphy C."/>
            <person name="Neiman D."/>
            <person name="Pearson M."/>
            <person name="Priest M."/>
            <person name="Roberts A."/>
            <person name="Saif S."/>
            <person name="Shea T."/>
            <person name="Shenoy N."/>
            <person name="Sisk P."/>
            <person name="Stolte C."/>
            <person name="Sykes S."/>
            <person name="Wortman J."/>
            <person name="Nusbaum C."/>
            <person name="Birren B."/>
        </authorList>
    </citation>
    <scope>NUCLEOTIDE SEQUENCE [LARGE SCALE GENOMIC DNA]</scope>
    <source>
        <strain evidence="1">Fo47</strain>
    </source>
</reference>
<dbReference type="AlphaFoldDB" id="W9J6Y1"/>
<reference evidence="1" key="2">
    <citation type="submission" date="2012-06" db="EMBL/GenBank/DDBJ databases">
        <title>Annotation of the Genome Sequence of Fusarium oxysporum Fo47.</title>
        <authorList>
            <consortium name="The Broad Institute Genomics Platform"/>
            <person name="Ma L.-J."/>
            <person name="Corby-Kistler H."/>
            <person name="Broz K."/>
            <person name="Gale L.R."/>
            <person name="Jonkers W."/>
            <person name="O'Donnell K."/>
            <person name="Ploetz R."/>
            <person name="Steinberg C."/>
            <person name="Schwartz D.C."/>
            <person name="VanEtten H."/>
            <person name="Zhou S."/>
            <person name="Young S.K."/>
            <person name="Zeng Q."/>
            <person name="Gargeya S."/>
            <person name="Fitzgerald M."/>
            <person name="Abouelleil A."/>
            <person name="Alvarado L."/>
            <person name="Chapman S.B."/>
            <person name="Gainer-Dewar J."/>
            <person name="Goldberg J."/>
            <person name="Griggs A."/>
            <person name="Gujja S."/>
            <person name="Hansen M."/>
            <person name="Howarth C."/>
            <person name="Imamovic A."/>
            <person name="Ireland A."/>
            <person name="Larimer J."/>
            <person name="McCowan C."/>
            <person name="Murphy C."/>
            <person name="Pearson M."/>
            <person name="Poon T.W."/>
            <person name="Priest M."/>
            <person name="Roberts A."/>
            <person name="Saif S."/>
            <person name="Shea T."/>
            <person name="Sykes S."/>
            <person name="Wortman J."/>
            <person name="Nusbaum C."/>
            <person name="Birren B."/>
        </authorList>
    </citation>
    <scope>NUCLEOTIDE SEQUENCE</scope>
    <source>
        <strain evidence="1">Fo47</strain>
    </source>
</reference>
<gene>
    <name evidence="1" type="ORF">FOZG_18514</name>
</gene>
<accession>W9J6Y1</accession>
<dbReference type="EMBL" id="JH717959">
    <property type="protein sequence ID" value="EWZ27772.1"/>
    <property type="molecule type" value="Genomic_DNA"/>
</dbReference>
<protein>
    <submittedName>
        <fullName evidence="1">Uncharacterized protein</fullName>
    </submittedName>
</protein>
<organism evidence="1">
    <name type="scientific">Fusarium oxysporum Fo47</name>
    <dbReference type="NCBI Taxonomy" id="660027"/>
    <lineage>
        <taxon>Eukaryota</taxon>
        <taxon>Fungi</taxon>
        <taxon>Dikarya</taxon>
        <taxon>Ascomycota</taxon>
        <taxon>Pezizomycotina</taxon>
        <taxon>Sordariomycetes</taxon>
        <taxon>Hypocreomycetidae</taxon>
        <taxon>Hypocreales</taxon>
        <taxon>Nectriaceae</taxon>
        <taxon>Fusarium</taxon>
        <taxon>Fusarium oxysporum species complex</taxon>
    </lineage>
</organism>
<dbReference type="VEuPathDB" id="FungiDB:FOZG_18514"/>
<name>W9J6Y1_FUSOX</name>